<comment type="caution">
    <text evidence="2">The sequence shown here is derived from an EMBL/GenBank/DDBJ whole genome shotgun (WGS) entry which is preliminary data.</text>
</comment>
<dbReference type="InterPro" id="IPR024414">
    <property type="entry name" value="Uncharacterised_PrgI"/>
</dbReference>
<dbReference type="STRING" id="1802126.A3B25_03925"/>
<feature type="transmembrane region" description="Helical" evidence="1">
    <location>
        <begin position="24"/>
        <end position="41"/>
    </location>
</feature>
<protein>
    <recommendedName>
        <fullName evidence="4">PrgI family protein</fullName>
    </recommendedName>
</protein>
<dbReference type="EMBL" id="MHNW01000043">
    <property type="protein sequence ID" value="OGZ52578.1"/>
    <property type="molecule type" value="Genomic_DNA"/>
</dbReference>
<name>A0A1G2GRZ1_9BACT</name>
<proteinExistence type="predicted"/>
<keyword evidence="1" id="KW-0472">Membrane</keyword>
<dbReference type="Pfam" id="PF12666">
    <property type="entry name" value="PrgI"/>
    <property type="match status" value="1"/>
</dbReference>
<keyword evidence="1" id="KW-1133">Transmembrane helix</keyword>
<evidence type="ECO:0000313" key="3">
    <source>
        <dbReference type="Proteomes" id="UP000179106"/>
    </source>
</evidence>
<evidence type="ECO:0000256" key="1">
    <source>
        <dbReference type="SAM" id="Phobius"/>
    </source>
</evidence>
<gene>
    <name evidence="2" type="ORF">A3B25_03925</name>
</gene>
<dbReference type="Proteomes" id="UP000179106">
    <property type="component" value="Unassembled WGS sequence"/>
</dbReference>
<sequence length="170" mass="19495">MQFQVPQFIESEDKIIGPLTIRQFIYVGIAGAFCFVLYFMVEPWLFVLLSVIFVGTALALGVVRVSGRPLTHVVRAAFSFYWNPQLYLWQPKQTSLDRHKVSLETLAIGGGIGNNREDVIAQGALRSAWQKLQTGNKMSNQQFFNKTDERYQIYQKLAGDRQAARRIDYR</sequence>
<feature type="transmembrane region" description="Helical" evidence="1">
    <location>
        <begin position="47"/>
        <end position="65"/>
    </location>
</feature>
<organism evidence="2 3">
    <name type="scientific">Candidatus Ryanbacteria bacterium RIFCSPLOWO2_01_FULL_48_26</name>
    <dbReference type="NCBI Taxonomy" id="1802126"/>
    <lineage>
        <taxon>Bacteria</taxon>
        <taxon>Candidatus Ryaniibacteriota</taxon>
    </lineage>
</organism>
<dbReference type="AlphaFoldDB" id="A0A1G2GRZ1"/>
<evidence type="ECO:0008006" key="4">
    <source>
        <dbReference type="Google" id="ProtNLM"/>
    </source>
</evidence>
<reference evidence="2 3" key="1">
    <citation type="journal article" date="2016" name="Nat. Commun.">
        <title>Thousands of microbial genomes shed light on interconnected biogeochemical processes in an aquifer system.</title>
        <authorList>
            <person name="Anantharaman K."/>
            <person name="Brown C.T."/>
            <person name="Hug L.A."/>
            <person name="Sharon I."/>
            <person name="Castelle C.J."/>
            <person name="Probst A.J."/>
            <person name="Thomas B.C."/>
            <person name="Singh A."/>
            <person name="Wilkins M.J."/>
            <person name="Karaoz U."/>
            <person name="Brodie E.L."/>
            <person name="Williams K.H."/>
            <person name="Hubbard S.S."/>
            <person name="Banfield J.F."/>
        </authorList>
    </citation>
    <scope>NUCLEOTIDE SEQUENCE [LARGE SCALE GENOMIC DNA]</scope>
</reference>
<evidence type="ECO:0000313" key="2">
    <source>
        <dbReference type="EMBL" id="OGZ52578.1"/>
    </source>
</evidence>
<accession>A0A1G2GRZ1</accession>
<keyword evidence="1" id="KW-0812">Transmembrane</keyword>